<evidence type="ECO:0000256" key="3">
    <source>
        <dbReference type="SAM" id="MobiDB-lite"/>
    </source>
</evidence>
<dbReference type="Proteomes" id="UP001273166">
    <property type="component" value="Unassembled WGS sequence"/>
</dbReference>
<sequence length="505" mass="54746">MVAKRTIRPHRKSRTGCATCKRRKVKCDERKPCSNCIRFSLPCDLVPDGAPLHCAPVPVPAARRGRGRPRKTWTVSPGSPTSAPHPSTTSSSSPSTSGSPATSAVPPAPVIDPDNAELLMHFITVVAATLAADDNKDPAMRGFWTRNAPHVGLSHSFVLHLILALAAFHLAHLAAAEHTSGASDENHDDGAVLDDMARFLRRSRDDYLCLARRQLTAGLAGFTAQLSHPAPANCGALYLGAVLTSYCTFAAGPTSPSDLLVCTVDERDPSSDASISGPAQDRLSSSNGSSMPFVYGVRLMKQSFTPDVLFAGPMEVLGPRPVPMEDTLGEPVCVREAFPRLDWESALAGLRELILTARLSPSCDDSDHSDHSGRGTDVLAVEKAIDQLIEIYAAIYGRRRRTGGAGNEEEESFGYDGPSANQFVFGWLYCMDLGFVGCVRRRDPYALLVLAYYAVLLNRDAVQRGWYVEGWREHILSRVYSFLVDAGETFSSCMRWPMDQVGLAL</sequence>
<evidence type="ECO:0000256" key="2">
    <source>
        <dbReference type="ARBA" id="ARBA00023242"/>
    </source>
</evidence>
<reference evidence="5" key="1">
    <citation type="journal article" date="2023" name="Mol. Phylogenet. Evol.">
        <title>Genome-scale phylogeny and comparative genomics of the fungal order Sordariales.</title>
        <authorList>
            <person name="Hensen N."/>
            <person name="Bonometti L."/>
            <person name="Westerberg I."/>
            <person name="Brannstrom I.O."/>
            <person name="Guillou S."/>
            <person name="Cros-Aarteil S."/>
            <person name="Calhoun S."/>
            <person name="Haridas S."/>
            <person name="Kuo A."/>
            <person name="Mondo S."/>
            <person name="Pangilinan J."/>
            <person name="Riley R."/>
            <person name="LaButti K."/>
            <person name="Andreopoulos B."/>
            <person name="Lipzen A."/>
            <person name="Chen C."/>
            <person name="Yan M."/>
            <person name="Daum C."/>
            <person name="Ng V."/>
            <person name="Clum A."/>
            <person name="Steindorff A."/>
            <person name="Ohm R.A."/>
            <person name="Martin F."/>
            <person name="Silar P."/>
            <person name="Natvig D.O."/>
            <person name="Lalanne C."/>
            <person name="Gautier V."/>
            <person name="Ament-Velasquez S.L."/>
            <person name="Kruys A."/>
            <person name="Hutchinson M.I."/>
            <person name="Powell A.J."/>
            <person name="Barry K."/>
            <person name="Miller A.N."/>
            <person name="Grigoriev I.V."/>
            <person name="Debuchy R."/>
            <person name="Gladieux P."/>
            <person name="Hiltunen Thoren M."/>
            <person name="Johannesson H."/>
        </authorList>
    </citation>
    <scope>NUCLEOTIDE SEQUENCE</scope>
    <source>
        <strain evidence="5">CBS 333.67</strain>
    </source>
</reference>
<accession>A0AAJ0GMK7</accession>
<dbReference type="InterPro" id="IPR036864">
    <property type="entry name" value="Zn2-C6_fun-type_DNA-bd_sf"/>
</dbReference>
<dbReference type="InterPro" id="IPR052400">
    <property type="entry name" value="Zn2-C6_fungal_TF"/>
</dbReference>
<comment type="caution">
    <text evidence="5">The sequence shown here is derived from an EMBL/GenBank/DDBJ whole genome shotgun (WGS) entry which is preliminary data.</text>
</comment>
<evidence type="ECO:0000313" key="6">
    <source>
        <dbReference type="Proteomes" id="UP001273166"/>
    </source>
</evidence>
<dbReference type="PANTHER" id="PTHR47657:SF13">
    <property type="entry name" value="ZN(2)-C6 FUNGAL-TYPE DOMAIN-CONTAINING PROTEIN-RELATED"/>
    <property type="match status" value="1"/>
</dbReference>
<dbReference type="CDD" id="cd00067">
    <property type="entry name" value="GAL4"/>
    <property type="match status" value="1"/>
</dbReference>
<name>A0AAJ0GMK7_9PEZI</name>
<gene>
    <name evidence="5" type="ORF">B0T15DRAFT_403718</name>
</gene>
<feature type="compositionally biased region" description="Low complexity" evidence="3">
    <location>
        <begin position="76"/>
        <end position="105"/>
    </location>
</feature>
<feature type="region of interest" description="Disordered" evidence="3">
    <location>
        <begin position="57"/>
        <end position="110"/>
    </location>
</feature>
<dbReference type="GO" id="GO:0005634">
    <property type="term" value="C:nucleus"/>
    <property type="evidence" value="ECO:0007669"/>
    <property type="project" value="UniProtKB-SubCell"/>
</dbReference>
<reference evidence="5" key="2">
    <citation type="submission" date="2023-06" db="EMBL/GenBank/DDBJ databases">
        <authorList>
            <consortium name="Lawrence Berkeley National Laboratory"/>
            <person name="Mondo S.J."/>
            <person name="Hensen N."/>
            <person name="Bonometti L."/>
            <person name="Westerberg I."/>
            <person name="Brannstrom I.O."/>
            <person name="Guillou S."/>
            <person name="Cros-Aarteil S."/>
            <person name="Calhoun S."/>
            <person name="Haridas S."/>
            <person name="Kuo A."/>
            <person name="Pangilinan J."/>
            <person name="Riley R."/>
            <person name="Labutti K."/>
            <person name="Andreopoulos B."/>
            <person name="Lipzen A."/>
            <person name="Chen C."/>
            <person name="Yanf M."/>
            <person name="Daum C."/>
            <person name="Ng V."/>
            <person name="Clum A."/>
            <person name="Steindorff A."/>
            <person name="Ohm R."/>
            <person name="Martin F."/>
            <person name="Silar P."/>
            <person name="Natvig D."/>
            <person name="Lalanne C."/>
            <person name="Gautier V."/>
            <person name="Ament-Velasquez S.L."/>
            <person name="Kruys A."/>
            <person name="Hutchinson M.I."/>
            <person name="Powell A.J."/>
            <person name="Barry K."/>
            <person name="Miller A.N."/>
            <person name="Grigoriev I.V."/>
            <person name="Debuchy R."/>
            <person name="Gladieux P."/>
            <person name="Thoren M.H."/>
            <person name="Johannesson H."/>
        </authorList>
    </citation>
    <scope>NUCLEOTIDE SEQUENCE</scope>
    <source>
        <strain evidence="5">CBS 333.67</strain>
    </source>
</reference>
<evidence type="ECO:0000313" key="5">
    <source>
        <dbReference type="EMBL" id="KAK3302739.1"/>
    </source>
</evidence>
<keyword evidence="6" id="KW-1185">Reference proteome</keyword>
<proteinExistence type="predicted"/>
<dbReference type="PROSITE" id="PS00354">
    <property type="entry name" value="HMGI_Y"/>
    <property type="match status" value="1"/>
</dbReference>
<dbReference type="Pfam" id="PF00172">
    <property type="entry name" value="Zn_clus"/>
    <property type="match status" value="1"/>
</dbReference>
<dbReference type="PROSITE" id="PS00463">
    <property type="entry name" value="ZN2_CY6_FUNGAL_1"/>
    <property type="match status" value="1"/>
</dbReference>
<dbReference type="InterPro" id="IPR001138">
    <property type="entry name" value="Zn2Cys6_DnaBD"/>
</dbReference>
<dbReference type="GeneID" id="87884054"/>
<dbReference type="EMBL" id="JAUDZG010000007">
    <property type="protein sequence ID" value="KAK3302739.1"/>
    <property type="molecule type" value="Genomic_DNA"/>
</dbReference>
<dbReference type="PANTHER" id="PTHR47657">
    <property type="entry name" value="STEROL REGULATORY ELEMENT-BINDING PROTEIN ECM22"/>
    <property type="match status" value="1"/>
</dbReference>
<protein>
    <recommendedName>
        <fullName evidence="4">Zn(2)-C6 fungal-type domain-containing protein</fullName>
    </recommendedName>
</protein>
<keyword evidence="2" id="KW-0539">Nucleus</keyword>
<dbReference type="PROSITE" id="PS50048">
    <property type="entry name" value="ZN2_CY6_FUNGAL_2"/>
    <property type="match status" value="1"/>
</dbReference>
<dbReference type="InterPro" id="IPR000637">
    <property type="entry name" value="HMGI/Y_DNA-bd_CS"/>
</dbReference>
<dbReference type="Gene3D" id="4.10.240.10">
    <property type="entry name" value="Zn(2)-C6 fungal-type DNA-binding domain"/>
    <property type="match status" value="1"/>
</dbReference>
<comment type="subcellular location">
    <subcellularLocation>
        <location evidence="1">Nucleus</location>
    </subcellularLocation>
</comment>
<organism evidence="5 6">
    <name type="scientific">Chaetomium strumarium</name>
    <dbReference type="NCBI Taxonomy" id="1170767"/>
    <lineage>
        <taxon>Eukaryota</taxon>
        <taxon>Fungi</taxon>
        <taxon>Dikarya</taxon>
        <taxon>Ascomycota</taxon>
        <taxon>Pezizomycotina</taxon>
        <taxon>Sordariomycetes</taxon>
        <taxon>Sordariomycetidae</taxon>
        <taxon>Sordariales</taxon>
        <taxon>Chaetomiaceae</taxon>
        <taxon>Chaetomium</taxon>
    </lineage>
</organism>
<dbReference type="RefSeq" id="XP_062718519.1">
    <property type="nucleotide sequence ID" value="XM_062865225.1"/>
</dbReference>
<evidence type="ECO:0000259" key="4">
    <source>
        <dbReference type="PROSITE" id="PS50048"/>
    </source>
</evidence>
<dbReference type="SUPFAM" id="SSF57701">
    <property type="entry name" value="Zn2/Cys6 DNA-binding domain"/>
    <property type="match status" value="1"/>
</dbReference>
<dbReference type="GO" id="GO:0000981">
    <property type="term" value="F:DNA-binding transcription factor activity, RNA polymerase II-specific"/>
    <property type="evidence" value="ECO:0007669"/>
    <property type="project" value="InterPro"/>
</dbReference>
<dbReference type="AlphaFoldDB" id="A0AAJ0GMK7"/>
<dbReference type="GO" id="GO:0008270">
    <property type="term" value="F:zinc ion binding"/>
    <property type="evidence" value="ECO:0007669"/>
    <property type="project" value="InterPro"/>
</dbReference>
<evidence type="ECO:0000256" key="1">
    <source>
        <dbReference type="ARBA" id="ARBA00004123"/>
    </source>
</evidence>
<feature type="domain" description="Zn(2)-C6 fungal-type" evidence="4">
    <location>
        <begin position="16"/>
        <end position="45"/>
    </location>
</feature>
<dbReference type="SMART" id="SM00066">
    <property type="entry name" value="GAL4"/>
    <property type="match status" value="1"/>
</dbReference>